<keyword evidence="2" id="KW-1185">Reference proteome</keyword>
<proteinExistence type="predicted"/>
<dbReference type="EMBL" id="LXQA010042816">
    <property type="protein sequence ID" value="MCI00311.1"/>
    <property type="molecule type" value="Genomic_DNA"/>
</dbReference>
<evidence type="ECO:0000313" key="1">
    <source>
        <dbReference type="EMBL" id="MCI00311.1"/>
    </source>
</evidence>
<name>A0A392NKE8_9FABA</name>
<dbReference type="AlphaFoldDB" id="A0A392NKE8"/>
<comment type="caution">
    <text evidence="1">The sequence shown here is derived from an EMBL/GenBank/DDBJ whole genome shotgun (WGS) entry which is preliminary data.</text>
</comment>
<organism evidence="1 2">
    <name type="scientific">Trifolium medium</name>
    <dbReference type="NCBI Taxonomy" id="97028"/>
    <lineage>
        <taxon>Eukaryota</taxon>
        <taxon>Viridiplantae</taxon>
        <taxon>Streptophyta</taxon>
        <taxon>Embryophyta</taxon>
        <taxon>Tracheophyta</taxon>
        <taxon>Spermatophyta</taxon>
        <taxon>Magnoliopsida</taxon>
        <taxon>eudicotyledons</taxon>
        <taxon>Gunneridae</taxon>
        <taxon>Pentapetalae</taxon>
        <taxon>rosids</taxon>
        <taxon>fabids</taxon>
        <taxon>Fabales</taxon>
        <taxon>Fabaceae</taxon>
        <taxon>Papilionoideae</taxon>
        <taxon>50 kb inversion clade</taxon>
        <taxon>NPAAA clade</taxon>
        <taxon>Hologalegina</taxon>
        <taxon>IRL clade</taxon>
        <taxon>Trifolieae</taxon>
        <taxon>Trifolium</taxon>
    </lineage>
</organism>
<feature type="non-terminal residue" evidence="1">
    <location>
        <position position="95"/>
    </location>
</feature>
<accession>A0A392NKE8</accession>
<dbReference type="Proteomes" id="UP000265520">
    <property type="component" value="Unassembled WGS sequence"/>
</dbReference>
<gene>
    <name evidence="1" type="ORF">A2U01_0021329</name>
</gene>
<evidence type="ECO:0000313" key="2">
    <source>
        <dbReference type="Proteomes" id="UP000265520"/>
    </source>
</evidence>
<sequence>MKWLNIKAHWLKVQTNDLIDLFVPMSQKPNRRCNVTSSSAIATWPCSLATVCLYANQFHVFNSLTPVQYYFNSRRWIYQTVEMFAADVAADKLAA</sequence>
<protein>
    <submittedName>
        <fullName evidence="1">Uncharacterized protein</fullName>
    </submittedName>
</protein>
<reference evidence="1 2" key="1">
    <citation type="journal article" date="2018" name="Front. Plant Sci.">
        <title>Red Clover (Trifolium pratense) and Zigzag Clover (T. medium) - A Picture of Genomic Similarities and Differences.</title>
        <authorList>
            <person name="Dluhosova J."/>
            <person name="Istvanek J."/>
            <person name="Nedelnik J."/>
            <person name="Repkova J."/>
        </authorList>
    </citation>
    <scope>NUCLEOTIDE SEQUENCE [LARGE SCALE GENOMIC DNA]</scope>
    <source>
        <strain evidence="2">cv. 10/8</strain>
        <tissue evidence="1">Leaf</tissue>
    </source>
</reference>